<feature type="compositionally biased region" description="Low complexity" evidence="1">
    <location>
        <begin position="77"/>
        <end position="107"/>
    </location>
</feature>
<protein>
    <submittedName>
        <fullName evidence="2">Uncharacterized protein</fullName>
    </submittedName>
</protein>
<organism evidence="2 3">
    <name type="scientific">Gigaspora margarita</name>
    <dbReference type="NCBI Taxonomy" id="4874"/>
    <lineage>
        <taxon>Eukaryota</taxon>
        <taxon>Fungi</taxon>
        <taxon>Fungi incertae sedis</taxon>
        <taxon>Mucoromycota</taxon>
        <taxon>Glomeromycotina</taxon>
        <taxon>Glomeromycetes</taxon>
        <taxon>Diversisporales</taxon>
        <taxon>Gigasporaceae</taxon>
        <taxon>Gigaspora</taxon>
    </lineage>
</organism>
<feature type="region of interest" description="Disordered" evidence="1">
    <location>
        <begin position="570"/>
        <end position="597"/>
    </location>
</feature>
<evidence type="ECO:0000313" key="2">
    <source>
        <dbReference type="EMBL" id="KAF0390366.1"/>
    </source>
</evidence>
<evidence type="ECO:0000256" key="1">
    <source>
        <dbReference type="SAM" id="MobiDB-lite"/>
    </source>
</evidence>
<dbReference type="Proteomes" id="UP000439903">
    <property type="component" value="Unassembled WGS sequence"/>
</dbReference>
<gene>
    <name evidence="2" type="ORF">F8M41_010854</name>
</gene>
<proteinExistence type="predicted"/>
<feature type="compositionally biased region" description="Low complexity" evidence="1">
    <location>
        <begin position="125"/>
        <end position="139"/>
    </location>
</feature>
<feature type="compositionally biased region" description="Basic residues" evidence="1">
    <location>
        <begin position="576"/>
        <end position="586"/>
    </location>
</feature>
<keyword evidence="3" id="KW-1185">Reference proteome</keyword>
<name>A0A8H3X144_GIGMA</name>
<dbReference type="OrthoDB" id="2438616at2759"/>
<evidence type="ECO:0000313" key="3">
    <source>
        <dbReference type="Proteomes" id="UP000439903"/>
    </source>
</evidence>
<feature type="compositionally biased region" description="Low complexity" evidence="1">
    <location>
        <begin position="163"/>
        <end position="177"/>
    </location>
</feature>
<sequence>MGKPKGIGFFVEYDHEQWKYRLFCEYLSENNIKFKDSFNAWLANLEYVKNNWKSYKVKKYQILEIVRKNNQQKENEQINSNLRKSDSSLSSTSSSSAAEASNLRNNNQQREDEQSKNPNLRKSDSSLSSTSSSSAAEASNLRNNNQQREDEQSKNPNLRKSDSSLSSTSSSSAAEASNLRNNNQQREDEQSKNPNLRKSDSSLSSSTAEAYPEDAPLFGGDSIKLPNGQTIREIMFPLYEKAEPSDLLKIGILCLDDPIYNEHPYSLISQKYKQNLDQLVQSSDINEAISKRINETKQIKNIEEAKRMLKSWYQQDDLFSFSFESSIQNLIRKLVERVWHFFGLEPRYWDFKHSESHISSALFFDIFIDLFYDKLYSVESHAELLANKDRKNCSKTLNEKLARAMIPDITVTNLKYNVEFFIVENGKFKAIDDRKKELNDTFKSCTLLHDMLRKVHNGITFYDTQSAKLFEEFKVFAIIISGLEMKFYIMELVGKELYIFQKIAECSLPTREQNCDILFKTIIILVKLRILSDKNFVIYDSLQQSRLTPPPQHIKLTKDIEISPHSIIKQTTQNKNKSKKKGKKRNQIQINASESRG</sequence>
<dbReference type="EMBL" id="WTPW01002242">
    <property type="protein sequence ID" value="KAF0390366.1"/>
    <property type="molecule type" value="Genomic_DNA"/>
</dbReference>
<reference evidence="2 3" key="1">
    <citation type="journal article" date="2019" name="Environ. Microbiol.">
        <title>At the nexus of three kingdoms: the genome of the mycorrhizal fungus Gigaspora margarita provides insights into plant, endobacterial and fungal interactions.</title>
        <authorList>
            <person name="Venice F."/>
            <person name="Ghignone S."/>
            <person name="Salvioli di Fossalunga A."/>
            <person name="Amselem J."/>
            <person name="Novero M."/>
            <person name="Xianan X."/>
            <person name="Sedzielewska Toro K."/>
            <person name="Morin E."/>
            <person name="Lipzen A."/>
            <person name="Grigoriev I.V."/>
            <person name="Henrissat B."/>
            <person name="Martin F.M."/>
            <person name="Bonfante P."/>
        </authorList>
    </citation>
    <scope>NUCLEOTIDE SEQUENCE [LARGE SCALE GENOMIC DNA]</scope>
    <source>
        <strain evidence="2 3">BEG34</strain>
    </source>
</reference>
<comment type="caution">
    <text evidence="2">The sequence shown here is derived from an EMBL/GenBank/DDBJ whole genome shotgun (WGS) entry which is preliminary data.</text>
</comment>
<feature type="region of interest" description="Disordered" evidence="1">
    <location>
        <begin position="72"/>
        <end position="223"/>
    </location>
</feature>
<accession>A0A8H3X144</accession>
<dbReference type="AlphaFoldDB" id="A0A8H3X144"/>